<proteinExistence type="predicted"/>
<organism evidence="1 2">
    <name type="scientific">Ahniella affigens</name>
    <dbReference type="NCBI Taxonomy" id="2021234"/>
    <lineage>
        <taxon>Bacteria</taxon>
        <taxon>Pseudomonadati</taxon>
        <taxon>Pseudomonadota</taxon>
        <taxon>Gammaproteobacteria</taxon>
        <taxon>Lysobacterales</taxon>
        <taxon>Rhodanobacteraceae</taxon>
        <taxon>Ahniella</taxon>
    </lineage>
</organism>
<accession>A0A2P1PXA9</accession>
<protein>
    <submittedName>
        <fullName evidence="1">Uncharacterized protein</fullName>
    </submittedName>
</protein>
<dbReference type="KEGG" id="xba:C7S18_20810"/>
<evidence type="ECO:0000313" key="2">
    <source>
        <dbReference type="Proteomes" id="UP000241074"/>
    </source>
</evidence>
<sequence length="61" mass="6979">MLSAQREVWVWPANEGLNRSILDFQICNESGACPGSLPRVAFELVQRLPNPFAERLQTERH</sequence>
<dbReference type="AlphaFoldDB" id="A0A2P1PXA9"/>
<dbReference type="Proteomes" id="UP000241074">
    <property type="component" value="Chromosome"/>
</dbReference>
<reference evidence="1 2" key="1">
    <citation type="submission" date="2018-03" db="EMBL/GenBank/DDBJ databases">
        <title>Ahniella affigens gen. nov., sp. nov., a gammaproteobacterium isolated from sandy soil near a stream.</title>
        <authorList>
            <person name="Ko Y."/>
            <person name="Kim J.-H."/>
        </authorList>
    </citation>
    <scope>NUCLEOTIDE SEQUENCE [LARGE SCALE GENOMIC DNA]</scope>
    <source>
        <strain evidence="1 2">D13</strain>
    </source>
</reference>
<name>A0A2P1PXA9_9GAMM</name>
<evidence type="ECO:0000313" key="1">
    <source>
        <dbReference type="EMBL" id="AVP99460.1"/>
    </source>
</evidence>
<gene>
    <name evidence="1" type="ORF">C7S18_20810</name>
</gene>
<keyword evidence="2" id="KW-1185">Reference proteome</keyword>
<reference evidence="1 2" key="2">
    <citation type="submission" date="2018-03" db="EMBL/GenBank/DDBJ databases">
        <authorList>
            <person name="Keele B.F."/>
        </authorList>
    </citation>
    <scope>NUCLEOTIDE SEQUENCE [LARGE SCALE GENOMIC DNA]</scope>
    <source>
        <strain evidence="1 2">D13</strain>
    </source>
</reference>
<dbReference type="EMBL" id="CP027860">
    <property type="protein sequence ID" value="AVP99460.1"/>
    <property type="molecule type" value="Genomic_DNA"/>
</dbReference>